<dbReference type="Proteomes" id="UP001437460">
    <property type="component" value="Unassembled WGS sequence"/>
</dbReference>
<sequence length="42" mass="4509">MKENEFCFASEIRINKGDCDGPSGGIGGNNLLISNNDNFGLF</sequence>
<comment type="caution">
    <text evidence="1">The sequence shown here is derived from an EMBL/GenBank/DDBJ whole genome shotgun (WGS) entry which is preliminary data.</text>
</comment>
<reference evidence="1 2" key="1">
    <citation type="submission" date="2024-03" db="EMBL/GenBank/DDBJ databases">
        <title>Human intestinal bacterial collection.</title>
        <authorList>
            <person name="Pauvert C."/>
            <person name="Hitch T.C.A."/>
            <person name="Clavel T."/>
        </authorList>
    </citation>
    <scope>NUCLEOTIDE SEQUENCE [LARGE SCALE GENOMIC DNA]</scope>
    <source>
        <strain evidence="1 2">CLA-AP-H27</strain>
    </source>
</reference>
<proteinExistence type="predicted"/>
<organism evidence="1 2">
    <name type="scientific">Ventrimonas faecis</name>
    <dbReference type="NCBI Taxonomy" id="3133170"/>
    <lineage>
        <taxon>Bacteria</taxon>
        <taxon>Bacillati</taxon>
        <taxon>Bacillota</taxon>
        <taxon>Clostridia</taxon>
        <taxon>Lachnospirales</taxon>
        <taxon>Lachnospiraceae</taxon>
        <taxon>Ventrimonas</taxon>
    </lineage>
</organism>
<gene>
    <name evidence="1" type="ORF">WMO41_15335</name>
</gene>
<dbReference type="EMBL" id="JBBMFJ010000051">
    <property type="protein sequence ID" value="MEQ2564519.1"/>
    <property type="molecule type" value="Genomic_DNA"/>
</dbReference>
<evidence type="ECO:0000313" key="2">
    <source>
        <dbReference type="Proteomes" id="UP001437460"/>
    </source>
</evidence>
<accession>A0ABV1HQB3</accession>
<keyword evidence="2" id="KW-1185">Reference proteome</keyword>
<evidence type="ECO:0000313" key="1">
    <source>
        <dbReference type="EMBL" id="MEQ2564519.1"/>
    </source>
</evidence>
<name>A0ABV1HQB3_9FIRM</name>
<protein>
    <submittedName>
        <fullName evidence="1">Uncharacterized protein</fullName>
    </submittedName>
</protein>
<dbReference type="RefSeq" id="WP_349230503.1">
    <property type="nucleotide sequence ID" value="NZ_JBBMFJ010000051.1"/>
</dbReference>